<keyword evidence="4" id="KW-0547">Nucleotide-binding</keyword>
<evidence type="ECO:0000256" key="11">
    <source>
        <dbReference type="ARBA" id="ARBA00026013"/>
    </source>
</evidence>
<comment type="subcellular location">
    <subcellularLocation>
        <location evidence="1">Membrane</location>
    </subcellularLocation>
</comment>
<gene>
    <name evidence="14" type="ORF">A2Z24_01080</name>
</gene>
<reference evidence="14 15" key="1">
    <citation type="journal article" date="2016" name="Nat. Commun.">
        <title>Thousands of microbial genomes shed light on interconnected biogeochemical processes in an aquifer system.</title>
        <authorList>
            <person name="Anantharaman K."/>
            <person name="Brown C.T."/>
            <person name="Hug L.A."/>
            <person name="Sharon I."/>
            <person name="Castelle C.J."/>
            <person name="Probst A.J."/>
            <person name="Thomas B.C."/>
            <person name="Singh A."/>
            <person name="Wilkins M.J."/>
            <person name="Karaoz U."/>
            <person name="Brodie E.L."/>
            <person name="Williams K.H."/>
            <person name="Hubbard S.S."/>
            <person name="Banfield J.F."/>
        </authorList>
    </citation>
    <scope>NUCLEOTIDE SEQUENCE [LARGE SCALE GENOMIC DNA]</scope>
</reference>
<dbReference type="Gene3D" id="3.40.50.12240">
    <property type="match status" value="1"/>
</dbReference>
<dbReference type="SUPFAM" id="SSF47917">
    <property type="entry name" value="C-terminal domain of alpha and beta subunits of F1 ATP synthase"/>
    <property type="match status" value="1"/>
</dbReference>
<evidence type="ECO:0000256" key="9">
    <source>
        <dbReference type="ARBA" id="ARBA00023196"/>
    </source>
</evidence>
<keyword evidence="5" id="KW-0375">Hydrogen ion transport</keyword>
<evidence type="ECO:0000256" key="8">
    <source>
        <dbReference type="ARBA" id="ARBA00023136"/>
    </source>
</evidence>
<dbReference type="PANTHER" id="PTHR48082:SF2">
    <property type="entry name" value="ATP SYNTHASE SUBUNIT ALPHA, MITOCHONDRIAL"/>
    <property type="match status" value="1"/>
</dbReference>
<evidence type="ECO:0000313" key="15">
    <source>
        <dbReference type="Proteomes" id="UP000177588"/>
    </source>
</evidence>
<dbReference type="InterPro" id="IPR020003">
    <property type="entry name" value="ATPase_a/bsu_AS"/>
</dbReference>
<evidence type="ECO:0000259" key="12">
    <source>
        <dbReference type="Pfam" id="PF00006"/>
    </source>
</evidence>
<dbReference type="GO" id="GO:0045259">
    <property type="term" value="C:proton-transporting ATP synthase complex"/>
    <property type="evidence" value="ECO:0007669"/>
    <property type="project" value="UniProtKB-KW"/>
</dbReference>
<comment type="subunit">
    <text evidence="11">F-type ATPases have 2 components, CF(1) - the catalytic core - and CF(0) - the membrane proton channel. CF(1) has five subunits: alpha(3), beta(3), gamma(1), delta(1), epsilon(1). CF(0) has four main subunits: a(1), b(1), b'(1) and c(9-12).</text>
</comment>
<evidence type="ECO:0000256" key="10">
    <source>
        <dbReference type="ARBA" id="ARBA00023310"/>
    </source>
</evidence>
<evidence type="ECO:0000256" key="3">
    <source>
        <dbReference type="ARBA" id="ARBA00022448"/>
    </source>
</evidence>
<keyword evidence="10" id="KW-0066">ATP synthesis</keyword>
<feature type="domain" description="ATPase F1/V1/A1 complex alpha/beta subunit nucleotide-binding" evidence="12">
    <location>
        <begin position="1"/>
        <end position="213"/>
    </location>
</feature>
<evidence type="ECO:0000256" key="1">
    <source>
        <dbReference type="ARBA" id="ARBA00004370"/>
    </source>
</evidence>
<dbReference type="GO" id="GO:0046933">
    <property type="term" value="F:proton-transporting ATP synthase activity, rotational mechanism"/>
    <property type="evidence" value="ECO:0007669"/>
    <property type="project" value="InterPro"/>
</dbReference>
<dbReference type="GO" id="GO:0005524">
    <property type="term" value="F:ATP binding"/>
    <property type="evidence" value="ECO:0007669"/>
    <property type="project" value="UniProtKB-KW"/>
</dbReference>
<keyword evidence="3" id="KW-0813">Transport</keyword>
<dbReference type="FunFam" id="3.40.50.300:FF:002432">
    <property type="entry name" value="ATP synthase subunit alpha, mitochondrial"/>
    <property type="match status" value="1"/>
</dbReference>
<dbReference type="EMBL" id="MHCT01000001">
    <property type="protein sequence ID" value="OGY26672.1"/>
    <property type="molecule type" value="Genomic_DNA"/>
</dbReference>
<protein>
    <recommendedName>
        <fullName evidence="16">ATPase F1/V1/A1 complex alpha/beta subunit nucleotide-binding domain-containing protein</fullName>
    </recommendedName>
</protein>
<dbReference type="Pfam" id="PF00306">
    <property type="entry name" value="ATP-synt_ab_C"/>
    <property type="match status" value="1"/>
</dbReference>
<keyword evidence="8" id="KW-0472">Membrane</keyword>
<evidence type="ECO:0000256" key="5">
    <source>
        <dbReference type="ARBA" id="ARBA00022781"/>
    </source>
</evidence>
<comment type="caution">
    <text evidence="14">The sequence shown here is derived from an EMBL/GenBank/DDBJ whole genome shotgun (WGS) entry which is preliminary data.</text>
</comment>
<proteinExistence type="inferred from homology"/>
<evidence type="ECO:0000313" key="14">
    <source>
        <dbReference type="EMBL" id="OGY26672.1"/>
    </source>
</evidence>
<dbReference type="PANTHER" id="PTHR48082">
    <property type="entry name" value="ATP SYNTHASE SUBUNIT ALPHA, MITOCHONDRIAL"/>
    <property type="match status" value="1"/>
</dbReference>
<dbReference type="InterPro" id="IPR000793">
    <property type="entry name" value="ATP_synth_asu_C"/>
</dbReference>
<dbReference type="PROSITE" id="PS00152">
    <property type="entry name" value="ATPASE_ALPHA_BETA"/>
    <property type="match status" value="1"/>
</dbReference>
<dbReference type="SUPFAM" id="SSF52540">
    <property type="entry name" value="P-loop containing nucleoside triphosphate hydrolases"/>
    <property type="match status" value="1"/>
</dbReference>
<accession>A0A1G1WG37</accession>
<dbReference type="AlphaFoldDB" id="A0A1G1WG37"/>
<dbReference type="Pfam" id="PF00006">
    <property type="entry name" value="ATP-synt_ab"/>
    <property type="match status" value="1"/>
</dbReference>
<evidence type="ECO:0008006" key="16">
    <source>
        <dbReference type="Google" id="ProtNLM"/>
    </source>
</evidence>
<comment type="similarity">
    <text evidence="2">Belongs to the ATPase alpha/beta chains family.</text>
</comment>
<organism evidence="14 15">
    <name type="scientific">Candidatus Woykebacteria bacterium RBG_16_44_10</name>
    <dbReference type="NCBI Taxonomy" id="1802597"/>
    <lineage>
        <taxon>Bacteria</taxon>
        <taxon>Candidatus Woykeibacteriota</taxon>
    </lineage>
</organism>
<dbReference type="InterPro" id="IPR005294">
    <property type="entry name" value="ATP_synth_F1_asu"/>
</dbReference>
<dbReference type="STRING" id="1802597.A2Z24_01080"/>
<keyword evidence="6" id="KW-0067">ATP-binding</keyword>
<dbReference type="Proteomes" id="UP000177588">
    <property type="component" value="Unassembled WGS sequence"/>
</dbReference>
<dbReference type="InterPro" id="IPR027417">
    <property type="entry name" value="P-loop_NTPase"/>
</dbReference>
<evidence type="ECO:0000256" key="4">
    <source>
        <dbReference type="ARBA" id="ARBA00022741"/>
    </source>
</evidence>
<sequence length="351" mass="38784">MDLLVPIGYGQRELVVGDKKTGKTVLLLQLIANQASKGTICVYVSIGKRQSDVRNVENYLKKVGVMNNCVLLVASSADPATMVYLAPFSGFTIAEFFRDSGHDVIIVLDDLSTHAKFYREISLLSKRAPGRASYPGDIFHLHAALLERAGNIKGPGGGTVSITALPVAETLEGDLTGYIQTNLMAMTDGHIFFDIDEFRRGARPAINHALSVSRVGNQTKTPLEREIAQELREALLRYKRDQEIARFGVELPETTRAEIDLGEKIEQILNQDMETLTQRPLQLILVGLLLSGFWRDKNAGLLKVDVIKLVQKYNKGDLKGIVRQVVNVEKLDDLIGLIKINGQELMGVLYA</sequence>
<name>A0A1G1WG37_9BACT</name>
<feature type="domain" description="ATP synthase alpha subunit C-terminal" evidence="13">
    <location>
        <begin position="224"/>
        <end position="294"/>
    </location>
</feature>
<keyword evidence="9" id="KW-0139">CF(1)</keyword>
<keyword evidence="7" id="KW-0406">Ion transport</keyword>
<dbReference type="GO" id="GO:0043531">
    <property type="term" value="F:ADP binding"/>
    <property type="evidence" value="ECO:0007669"/>
    <property type="project" value="TreeGrafter"/>
</dbReference>
<evidence type="ECO:0000256" key="7">
    <source>
        <dbReference type="ARBA" id="ARBA00023065"/>
    </source>
</evidence>
<evidence type="ECO:0000256" key="2">
    <source>
        <dbReference type="ARBA" id="ARBA00008936"/>
    </source>
</evidence>
<evidence type="ECO:0000256" key="6">
    <source>
        <dbReference type="ARBA" id="ARBA00022840"/>
    </source>
</evidence>
<evidence type="ECO:0000259" key="13">
    <source>
        <dbReference type="Pfam" id="PF00306"/>
    </source>
</evidence>
<dbReference type="InterPro" id="IPR000194">
    <property type="entry name" value="ATPase_F1/V1/A1_a/bsu_nucl-bd"/>
</dbReference>